<dbReference type="OrthoDB" id="9800596at2"/>
<evidence type="ECO:0000256" key="3">
    <source>
        <dbReference type="ARBA" id="ARBA00022691"/>
    </source>
</evidence>
<dbReference type="RefSeq" id="WP_116722139.1">
    <property type="nucleotide sequence ID" value="NZ_CP011524.1"/>
</dbReference>
<reference evidence="5 6" key="1">
    <citation type="submission" date="2018-04" db="EMBL/GenBank/DDBJ databases">
        <title>Genomic Encyclopedia of Type Strains, Phase IV (KMG-IV): sequencing the most valuable type-strain genomes for metagenomic binning, comparative biology and taxonomic classification.</title>
        <authorList>
            <person name="Goeker M."/>
        </authorList>
    </citation>
    <scope>NUCLEOTIDE SEQUENCE [LARGE SCALE GENOMIC DNA]</scope>
    <source>
        <strain evidence="5 6">DSM 26588</strain>
    </source>
</reference>
<dbReference type="Pfam" id="PF05063">
    <property type="entry name" value="MT-A70"/>
    <property type="match status" value="1"/>
</dbReference>
<protein>
    <submittedName>
        <fullName evidence="5">N6-adenosine-specific RNA methylase IME4</fullName>
    </submittedName>
</protein>
<evidence type="ECO:0000256" key="1">
    <source>
        <dbReference type="ARBA" id="ARBA00022603"/>
    </source>
</evidence>
<comment type="caution">
    <text evidence="5">The sequence shown here is derived from an EMBL/GenBank/DDBJ whole genome shotgun (WGS) entry which is preliminary data.</text>
</comment>
<dbReference type="GO" id="GO:0032259">
    <property type="term" value="P:methylation"/>
    <property type="evidence" value="ECO:0007669"/>
    <property type="project" value="UniProtKB-KW"/>
</dbReference>
<dbReference type="InterPro" id="IPR029063">
    <property type="entry name" value="SAM-dependent_MTases_sf"/>
</dbReference>
<dbReference type="PROSITE" id="PS51143">
    <property type="entry name" value="MT_A70"/>
    <property type="match status" value="1"/>
</dbReference>
<sequence>MKKYKVIYADPPWAYKVWSKKGAGRSAESHYPTMDIEAIKALPVGELADKDCALFLWITFPMLREAWGVMDAWGFTFKTVAFVWIKQCRKSEGLFTGMGYWTRANAEICLLATRGRPKRAARDVKQVILSHVERHSQKPEEARRRIEALMGDVPRIELFARASPPGWDVWGNEVASDIRLAERM</sequence>
<evidence type="ECO:0000256" key="4">
    <source>
        <dbReference type="PROSITE-ProRule" id="PRU00489"/>
    </source>
</evidence>
<evidence type="ECO:0000313" key="5">
    <source>
        <dbReference type="EMBL" id="PVY54700.1"/>
    </source>
</evidence>
<evidence type="ECO:0000313" key="6">
    <source>
        <dbReference type="Proteomes" id="UP000245778"/>
    </source>
</evidence>
<keyword evidence="2" id="KW-0808">Transferase</keyword>
<accession>A0A2U1C1B5</accession>
<dbReference type="GO" id="GO:0008168">
    <property type="term" value="F:methyltransferase activity"/>
    <property type="evidence" value="ECO:0007669"/>
    <property type="project" value="UniProtKB-KW"/>
</dbReference>
<keyword evidence="1 5" id="KW-0489">Methyltransferase</keyword>
<comment type="similarity">
    <text evidence="4">Belongs to the MT-A70-like family.</text>
</comment>
<evidence type="ECO:0000256" key="2">
    <source>
        <dbReference type="ARBA" id="ARBA00022679"/>
    </source>
</evidence>
<dbReference type="Proteomes" id="UP000245778">
    <property type="component" value="Unassembled WGS sequence"/>
</dbReference>
<gene>
    <name evidence="5" type="ORF">C7373_105120</name>
</gene>
<keyword evidence="3" id="KW-0949">S-adenosyl-L-methionine</keyword>
<dbReference type="AlphaFoldDB" id="A0A2U1C1B5"/>
<dbReference type="GeneID" id="93230117"/>
<name>A0A2U1C1B5_9FIRM</name>
<dbReference type="EMBL" id="QEKK01000005">
    <property type="protein sequence ID" value="PVY54700.1"/>
    <property type="molecule type" value="Genomic_DNA"/>
</dbReference>
<dbReference type="InterPro" id="IPR007757">
    <property type="entry name" value="MT-A70-like"/>
</dbReference>
<organism evidence="5 6">
    <name type="scientific">Intestinimonas butyriciproducens</name>
    <dbReference type="NCBI Taxonomy" id="1297617"/>
    <lineage>
        <taxon>Bacteria</taxon>
        <taxon>Bacillati</taxon>
        <taxon>Bacillota</taxon>
        <taxon>Clostridia</taxon>
        <taxon>Eubacteriales</taxon>
        <taxon>Intestinimonas</taxon>
    </lineage>
</organism>
<dbReference type="PANTHER" id="PTHR12829">
    <property type="entry name" value="N6-ADENOSINE-METHYLTRANSFERASE"/>
    <property type="match status" value="1"/>
</dbReference>
<dbReference type="PANTHER" id="PTHR12829:SF7">
    <property type="entry name" value="N6-ADENOSINE-METHYLTRANSFERASE CATALYTIC SUBUNIT"/>
    <property type="match status" value="1"/>
</dbReference>
<dbReference type="SUPFAM" id="SSF53335">
    <property type="entry name" value="S-adenosyl-L-methionine-dependent methyltransferases"/>
    <property type="match status" value="1"/>
</dbReference>
<proteinExistence type="inferred from homology"/>